<evidence type="ECO:0000313" key="2">
    <source>
        <dbReference type="EMBL" id="SFZ79511.1"/>
    </source>
</evidence>
<gene>
    <name evidence="2" type="ORF">SAMN02745887_03694</name>
</gene>
<dbReference type="Gene3D" id="3.30.420.380">
    <property type="match status" value="1"/>
</dbReference>
<dbReference type="EMBL" id="FPKR01000018">
    <property type="protein sequence ID" value="SFZ79511.1"/>
    <property type="molecule type" value="Genomic_DNA"/>
</dbReference>
<accession>A0A1K2HRV9</accession>
<dbReference type="Pfam" id="PF05134">
    <property type="entry name" value="T2SSL"/>
    <property type="match status" value="1"/>
</dbReference>
<dbReference type="Proteomes" id="UP000186513">
    <property type="component" value="Unassembled WGS sequence"/>
</dbReference>
<keyword evidence="3" id="KW-1185">Reference proteome</keyword>
<evidence type="ECO:0000313" key="3">
    <source>
        <dbReference type="Proteomes" id="UP000186513"/>
    </source>
</evidence>
<dbReference type="NCBIfam" id="TIGR01709">
    <property type="entry name" value="typeII_sec_gspL"/>
    <property type="match status" value="1"/>
</dbReference>
<proteinExistence type="predicted"/>
<dbReference type="GO" id="GO:0015627">
    <property type="term" value="C:type II protein secretion system complex"/>
    <property type="evidence" value="ECO:0007669"/>
    <property type="project" value="InterPro"/>
</dbReference>
<dbReference type="InterPro" id="IPR024230">
    <property type="entry name" value="GspL_cyto_dom"/>
</dbReference>
<dbReference type="InterPro" id="IPR007812">
    <property type="entry name" value="T2SS_protein-GspL"/>
</dbReference>
<dbReference type="InterPro" id="IPR043129">
    <property type="entry name" value="ATPase_NBD"/>
</dbReference>
<dbReference type="STRING" id="1121279.SAMN02745887_03694"/>
<name>A0A1K2HRV9_9NEIS</name>
<evidence type="ECO:0000259" key="1">
    <source>
        <dbReference type="Pfam" id="PF05134"/>
    </source>
</evidence>
<dbReference type="CDD" id="cd24017">
    <property type="entry name" value="ASKHA_T2SSL_N"/>
    <property type="match status" value="1"/>
</dbReference>
<feature type="domain" description="GspL cytoplasmic actin-ATPase-like" evidence="1">
    <location>
        <begin position="58"/>
        <end position="257"/>
    </location>
</feature>
<dbReference type="OrthoDB" id="8578351at2"/>
<dbReference type="AlphaFoldDB" id="A0A1K2HRV9"/>
<reference evidence="2 3" key="1">
    <citation type="submission" date="2016-11" db="EMBL/GenBank/DDBJ databases">
        <authorList>
            <person name="Jaros S."/>
            <person name="Januszkiewicz K."/>
            <person name="Wedrychowicz H."/>
        </authorList>
    </citation>
    <scope>NUCLEOTIDE SEQUENCE [LARGE SCALE GENOMIC DNA]</scope>
    <source>
        <strain evidence="2 3">DSM 18899</strain>
    </source>
</reference>
<dbReference type="GO" id="GO:0009276">
    <property type="term" value="C:Gram-negative-bacterium-type cell wall"/>
    <property type="evidence" value="ECO:0007669"/>
    <property type="project" value="InterPro"/>
</dbReference>
<organism evidence="2 3">
    <name type="scientific">Chitinimonas taiwanensis DSM 18899</name>
    <dbReference type="NCBI Taxonomy" id="1121279"/>
    <lineage>
        <taxon>Bacteria</taxon>
        <taxon>Pseudomonadati</taxon>
        <taxon>Pseudomonadota</taxon>
        <taxon>Betaproteobacteria</taxon>
        <taxon>Neisseriales</taxon>
        <taxon>Chitinibacteraceae</taxon>
        <taxon>Chitinimonas</taxon>
    </lineage>
</organism>
<dbReference type="SUPFAM" id="SSF53067">
    <property type="entry name" value="Actin-like ATPase domain"/>
    <property type="match status" value="1"/>
</dbReference>
<protein>
    <submittedName>
        <fullName evidence="2">Type II secretion system (T2SS), protein L</fullName>
    </submittedName>
</protein>
<dbReference type="GO" id="GO:0015628">
    <property type="term" value="P:protein secretion by the type II secretion system"/>
    <property type="evidence" value="ECO:0007669"/>
    <property type="project" value="InterPro"/>
</dbReference>
<sequence>MISLCHTGAPENPAALQPHRVSPIAVTTLRLFLAESALPATPNTEVNWRLLDGPHLRAGRSELANLPQAERIELFLPPARVLRAAVVLPAGAGKQARKLLPFALDQVLLGEPSEQHLAYKLIKDQCRVAAVQREMLAETLNTLSQVGKRPRACWAADALVAADGGTLLWCGNGWARRLGDTAQWFDASSPATPPSLLLASVTGEAPLSLAICPEAAEQLDLAAWQAALGSDTLLLNHDPLAAAVHADAIDLLQGEFASGPQMDIDWSRLKPAAWLAGSALALAALGWFGQWWSWQSEERALKQAMNSAFSAAFPGEPLVDAQLQLQSKLKGGQQQQAAVSDAAIAKLLELAPRFGTSGEIKLLAFDYLDGRISAEYRATPEQIAGLIQSLQSLGKVETSTSAPDRVRLTLTPQ</sequence>